<dbReference type="HOGENOM" id="CLU_2369678_0_0_3"/>
<organism evidence="1 2">
    <name type="scientific">Microcystis aeruginosa (strain NIES-843 / IAM M-2473)</name>
    <dbReference type="NCBI Taxonomy" id="449447"/>
    <lineage>
        <taxon>Bacteria</taxon>
        <taxon>Bacillati</taxon>
        <taxon>Cyanobacteriota</taxon>
        <taxon>Cyanophyceae</taxon>
        <taxon>Oscillatoriophycideae</taxon>
        <taxon>Chroococcales</taxon>
        <taxon>Microcystaceae</taxon>
        <taxon>Microcystis</taxon>
    </lineage>
</organism>
<dbReference type="AlphaFoldDB" id="B0JW77"/>
<protein>
    <submittedName>
        <fullName evidence="1">Uncharacterized protein</fullName>
    </submittedName>
</protein>
<reference evidence="1 2" key="1">
    <citation type="journal article" date="2007" name="DNA Res.">
        <title>Complete genomic structure of the bloom-forming toxic cyanobacterium Microcystis aeruginosa NIES-843.</title>
        <authorList>
            <person name="Kaneko T."/>
            <person name="Nakajima N."/>
            <person name="Okamoto S."/>
            <person name="Suzuki I."/>
            <person name="Tanabe Y."/>
            <person name="Tamaoki M."/>
            <person name="Nakamura Y."/>
            <person name="Kasai F."/>
            <person name="Watanabe A."/>
            <person name="Kawashima K."/>
            <person name="Kishida Y."/>
            <person name="Ono A."/>
            <person name="Shimizu Y."/>
            <person name="Takahashi C."/>
            <person name="Minami C."/>
            <person name="Fujishiro T."/>
            <person name="Kohara M."/>
            <person name="Katoh M."/>
            <person name="Nakazaki N."/>
            <person name="Nakayama S."/>
            <person name="Yamada M."/>
            <person name="Tabata S."/>
            <person name="Watanabe M.M."/>
        </authorList>
    </citation>
    <scope>NUCLEOTIDE SEQUENCE [LARGE SCALE GENOMIC DNA]</scope>
    <source>
        <strain evidence="2">NIES-843 / IAM M-247</strain>
    </source>
</reference>
<evidence type="ECO:0000313" key="1">
    <source>
        <dbReference type="EMBL" id="BAG01557.1"/>
    </source>
</evidence>
<dbReference type="PaxDb" id="449447-MAE_17350"/>
<keyword evidence="2" id="KW-1185">Reference proteome</keyword>
<dbReference type="EMBL" id="AP009552">
    <property type="protein sequence ID" value="BAG01557.1"/>
    <property type="molecule type" value="Genomic_DNA"/>
</dbReference>
<dbReference type="KEGG" id="mar:MAE_17350"/>
<evidence type="ECO:0000313" key="2">
    <source>
        <dbReference type="Proteomes" id="UP000001510"/>
    </source>
</evidence>
<accession>B0JW77</accession>
<dbReference type="BioCyc" id="MAER449447:MAE_RS28845-MONOMER"/>
<gene>
    <name evidence="1" type="ordered locus">MAE_17350</name>
</gene>
<sequence length="101" mass="11871">MRCRQVLQTKGLSSLPIPHSDENCYRCNWANLLPNCVSIRDKYKTAERLKRDYWLYMVFNCGTMSEVYVIRDAVTLGRQPVTSIEHYQLGLEAILQQDERE</sequence>
<dbReference type="EnsemblBacteria" id="BAG01557">
    <property type="protein sequence ID" value="BAG01557"/>
    <property type="gene ID" value="MAE_17350"/>
</dbReference>
<name>B0JW77_MICAN</name>
<proteinExistence type="predicted"/>
<dbReference type="Proteomes" id="UP000001510">
    <property type="component" value="Chromosome"/>
</dbReference>
<dbReference type="STRING" id="449447.MAE_17350"/>
<dbReference type="eggNOG" id="COG0553">
    <property type="taxonomic scope" value="Bacteria"/>
</dbReference>